<dbReference type="SUPFAM" id="SSF56176">
    <property type="entry name" value="FAD-binding/transporter-associated domain-like"/>
    <property type="match status" value="1"/>
</dbReference>
<keyword evidence="2" id="KW-0285">Flavoprotein</keyword>
<dbReference type="InterPro" id="IPR006094">
    <property type="entry name" value="Oxid_FAD_bind_N"/>
</dbReference>
<dbReference type="Gene3D" id="3.30.465.10">
    <property type="match status" value="1"/>
</dbReference>
<dbReference type="PANTHER" id="PTHR11748:SF119">
    <property type="entry name" value="D-2-HYDROXYGLUTARATE DEHYDROGENASE"/>
    <property type="match status" value="1"/>
</dbReference>
<evidence type="ECO:0000256" key="7">
    <source>
        <dbReference type="ARBA" id="ARBA00023014"/>
    </source>
</evidence>
<dbReference type="InterPro" id="IPR017900">
    <property type="entry name" value="4Fe4S_Fe_S_CS"/>
</dbReference>
<dbReference type="InterPro" id="IPR016169">
    <property type="entry name" value="FAD-bd_PCMH_sub2"/>
</dbReference>
<dbReference type="InterPro" id="IPR017896">
    <property type="entry name" value="4Fe4S_Fe-S-bd"/>
</dbReference>
<comment type="cofactor">
    <cofactor evidence="1">
        <name>FAD</name>
        <dbReference type="ChEBI" id="CHEBI:57692"/>
    </cofactor>
</comment>
<dbReference type="GO" id="GO:0071949">
    <property type="term" value="F:FAD binding"/>
    <property type="evidence" value="ECO:0007669"/>
    <property type="project" value="InterPro"/>
</dbReference>
<evidence type="ECO:0000256" key="3">
    <source>
        <dbReference type="ARBA" id="ARBA00022723"/>
    </source>
</evidence>
<dbReference type="GO" id="GO:1903457">
    <property type="term" value="P:lactate catabolic process"/>
    <property type="evidence" value="ECO:0007669"/>
    <property type="project" value="TreeGrafter"/>
</dbReference>
<dbReference type="InterPro" id="IPR004113">
    <property type="entry name" value="FAD-bd_oxidored_4_C"/>
</dbReference>
<dbReference type="PANTHER" id="PTHR11748">
    <property type="entry name" value="D-LACTATE DEHYDROGENASE"/>
    <property type="match status" value="1"/>
</dbReference>
<dbReference type="Pfam" id="PF02754">
    <property type="entry name" value="CCG"/>
    <property type="match status" value="1"/>
</dbReference>
<keyword evidence="3" id="KW-0479">Metal-binding</keyword>
<dbReference type="SUPFAM" id="SSF55103">
    <property type="entry name" value="FAD-linked oxidases, C-terminal domain"/>
    <property type="match status" value="1"/>
</dbReference>
<keyword evidence="7" id="KW-0411">Iron-sulfur</keyword>
<organism evidence="10 11">
    <name type="scientific">Nesterenkonia aurantiaca</name>
    <dbReference type="NCBI Taxonomy" id="1436010"/>
    <lineage>
        <taxon>Bacteria</taxon>
        <taxon>Bacillati</taxon>
        <taxon>Actinomycetota</taxon>
        <taxon>Actinomycetes</taxon>
        <taxon>Micrococcales</taxon>
        <taxon>Micrococcaceae</taxon>
        <taxon>Nesterenkonia</taxon>
    </lineage>
</organism>
<proteinExistence type="predicted"/>
<dbReference type="Pfam" id="PF01565">
    <property type="entry name" value="FAD_binding_4"/>
    <property type="match status" value="1"/>
</dbReference>
<dbReference type="GO" id="GO:0004458">
    <property type="term" value="F:D-lactate dehydrogenase (cytochrome) activity"/>
    <property type="evidence" value="ECO:0007669"/>
    <property type="project" value="TreeGrafter"/>
</dbReference>
<reference evidence="10 11" key="1">
    <citation type="submission" date="2019-03" db="EMBL/GenBank/DDBJ databases">
        <title>Genomic Encyclopedia of Type Strains, Phase III (KMG-III): the genomes of soil and plant-associated and newly described type strains.</title>
        <authorList>
            <person name="Whitman W."/>
        </authorList>
    </citation>
    <scope>NUCLEOTIDE SEQUENCE [LARGE SCALE GENOMIC DNA]</scope>
    <source>
        <strain evidence="10 11">DSM 27373</strain>
    </source>
</reference>
<keyword evidence="6" id="KW-0408">Iron</keyword>
<evidence type="ECO:0000256" key="5">
    <source>
        <dbReference type="ARBA" id="ARBA00023002"/>
    </source>
</evidence>
<evidence type="ECO:0000313" key="11">
    <source>
        <dbReference type="Proteomes" id="UP000294506"/>
    </source>
</evidence>
<evidence type="ECO:0000256" key="1">
    <source>
        <dbReference type="ARBA" id="ARBA00001974"/>
    </source>
</evidence>
<dbReference type="InterPro" id="IPR004017">
    <property type="entry name" value="Cys_rich_dom"/>
</dbReference>
<evidence type="ECO:0000313" key="10">
    <source>
        <dbReference type="EMBL" id="TDS85437.1"/>
    </source>
</evidence>
<dbReference type="InterPro" id="IPR036318">
    <property type="entry name" value="FAD-bd_PCMH-like_sf"/>
</dbReference>
<evidence type="ECO:0000256" key="4">
    <source>
        <dbReference type="ARBA" id="ARBA00022827"/>
    </source>
</evidence>
<evidence type="ECO:0000256" key="6">
    <source>
        <dbReference type="ARBA" id="ARBA00023004"/>
    </source>
</evidence>
<dbReference type="GO" id="GO:0008720">
    <property type="term" value="F:D-lactate dehydrogenase (NAD+) activity"/>
    <property type="evidence" value="ECO:0007669"/>
    <property type="project" value="TreeGrafter"/>
</dbReference>
<dbReference type="AlphaFoldDB" id="A0A4R7G2L7"/>
<accession>A0A4R7G2L7</accession>
<dbReference type="Proteomes" id="UP000294506">
    <property type="component" value="Unassembled WGS sequence"/>
</dbReference>
<dbReference type="PROSITE" id="PS00198">
    <property type="entry name" value="4FE4S_FER_1"/>
    <property type="match status" value="1"/>
</dbReference>
<dbReference type="InterPro" id="IPR016166">
    <property type="entry name" value="FAD-bd_PCMH"/>
</dbReference>
<name>A0A4R7G2L7_9MICC</name>
<evidence type="ECO:0000256" key="2">
    <source>
        <dbReference type="ARBA" id="ARBA00022630"/>
    </source>
</evidence>
<feature type="region of interest" description="Disordered" evidence="8">
    <location>
        <begin position="514"/>
        <end position="544"/>
    </location>
</feature>
<keyword evidence="4" id="KW-0274">FAD</keyword>
<comment type="caution">
    <text evidence="10">The sequence shown here is derived from an EMBL/GenBank/DDBJ whole genome shotgun (WGS) entry which is preliminary data.</text>
</comment>
<dbReference type="RefSeq" id="WP_243832281.1">
    <property type="nucleotide sequence ID" value="NZ_SOAN01000006.1"/>
</dbReference>
<dbReference type="Gene3D" id="3.30.70.2740">
    <property type="match status" value="1"/>
</dbReference>
<dbReference type="InterPro" id="IPR016164">
    <property type="entry name" value="FAD-linked_Oxase-like_C"/>
</dbReference>
<dbReference type="GO" id="GO:0051536">
    <property type="term" value="F:iron-sulfur cluster binding"/>
    <property type="evidence" value="ECO:0007669"/>
    <property type="project" value="UniProtKB-KW"/>
</dbReference>
<feature type="domain" description="FAD-binding PCMH-type" evidence="9">
    <location>
        <begin position="42"/>
        <end position="259"/>
    </location>
</feature>
<dbReference type="GO" id="GO:0046872">
    <property type="term" value="F:metal ion binding"/>
    <property type="evidence" value="ECO:0007669"/>
    <property type="project" value="UniProtKB-KW"/>
</dbReference>
<sequence>MTLTSRPDIAHELVHELTRAGVSQVDASVLARSMYSSDASLYRVVPEVVVRPQHVEELHAIHEVSRSAGVPVTMRGAGTSIAGNAVGEGIVVDTRDLKRIISIDPDARTARVQPGVVHADLQRAAARHGLRFGPDPSTHSRCTIGGMIGNNACGSRALGYGRTADNVEAATVLFGNGELGSFDSRSGSARGATAEHLLGLAGRNLGHVRTRFGQFSRQVSGYSLEHLLPENRGRIERFLVGSEGTLASVLEAEVRLVRDDPHRLLLVLGYGTVSEAADAVPHILDAVHGEFGPNSLIACEGMDSRLVALVRSAGKPVPQLPRGQSWLFVEAAGDAANAVIETVKSASAALDTRFIESPAEAAALWKIREDGAGLAGISLSTPAHSGWEDSAVPPKHLGAWMRDFEALLKEFGLQGYPYGHFGDGCIHCRIDFPFHHGDPSSTGVFREFMLAGAERLAVYGGSLSGEHGDGRVRSELLPFMYDETSLDLFAQAKRICDPENLLNPGIITGPELQGARAGHPGGTGAQVNTEDIRPTRPKQTLPWPGLLMPHDDGDYGAAVHRCSGVGRCVAPKTTGVMCPSYLATTQEKDSTRGRARVLQEAMDGTLVHGLSDPAVHEALDLCLSCKGCASDCPAGVDMAAYKAEALHQKYDRDSEGRPRRRLRPRSHYVLGRLPVWAKLAAPVAPLANLMMTLTPLAAAAKWVAGIDQRRSVPKFASRTLRRAARRLNTASSSSAVEAATGNSGQPDVWVWADSFTNHFFPQSGLAAIEYLQAQGLEVRLIQKEGCCGLPWISTGQLDQARRRITQAVEVLAPYINSGVPVIGLEPSCLATLRSDALELSDSEEARIVAAGVLTFAELLTRLEEEGRVRLPDLTGVDVVAQPHCHQSAIIGWEADQALLKKAGAEVTKVAGCCGLAGNFGVEKGHYETSVAVAETYLMPAVRDQRKRGGDTVVLADGMSCRIQLDDLADVPAMHLAELLNLRT</sequence>
<evidence type="ECO:0000259" key="9">
    <source>
        <dbReference type="PROSITE" id="PS51387"/>
    </source>
</evidence>
<dbReference type="Pfam" id="PF13183">
    <property type="entry name" value="Fer4_8"/>
    <property type="match status" value="1"/>
</dbReference>
<dbReference type="PROSITE" id="PS51387">
    <property type="entry name" value="FAD_PCMH"/>
    <property type="match status" value="1"/>
</dbReference>
<keyword evidence="5" id="KW-0560">Oxidoreductase</keyword>
<protein>
    <submittedName>
        <fullName evidence="10">FAD/FMN-containing dehydrogenase</fullName>
    </submittedName>
</protein>
<dbReference type="SUPFAM" id="SSF46548">
    <property type="entry name" value="alpha-helical ferredoxin"/>
    <property type="match status" value="1"/>
</dbReference>
<evidence type="ECO:0000256" key="8">
    <source>
        <dbReference type="SAM" id="MobiDB-lite"/>
    </source>
</evidence>
<keyword evidence="11" id="KW-1185">Reference proteome</keyword>
<dbReference type="EMBL" id="SOAN01000006">
    <property type="protein sequence ID" value="TDS85437.1"/>
    <property type="molecule type" value="Genomic_DNA"/>
</dbReference>
<dbReference type="Pfam" id="PF02913">
    <property type="entry name" value="FAD-oxidase_C"/>
    <property type="match status" value="1"/>
</dbReference>
<gene>
    <name evidence="10" type="ORF">EV640_10684</name>
</gene>